<sequence>MNRFMIFTSIYLLCICYSYFPFFYLMQKYYICLCKYTDFP</sequence>
<keyword evidence="3" id="KW-1185">Reference proteome</keyword>
<feature type="transmembrane region" description="Helical" evidence="1">
    <location>
        <begin position="6"/>
        <end position="26"/>
    </location>
</feature>
<dbReference type="Proteomes" id="UP000016660">
    <property type="component" value="Unassembled WGS sequence"/>
</dbReference>
<gene>
    <name evidence="2" type="ORF">HMPREF0653_00893</name>
</gene>
<comment type="caution">
    <text evidence="2">The sequence shown here is derived from an EMBL/GenBank/DDBJ whole genome shotgun (WGS) entry which is preliminary data.</text>
</comment>
<reference evidence="2 3" key="1">
    <citation type="submission" date="2013-06" db="EMBL/GenBank/DDBJ databases">
        <authorList>
            <person name="Weinstock G."/>
            <person name="Sodergren E."/>
            <person name="Lobos E.A."/>
            <person name="Fulton L."/>
            <person name="Fulton R."/>
            <person name="Courtney L."/>
            <person name="Fronick C."/>
            <person name="O'Laughlin M."/>
            <person name="Godfrey J."/>
            <person name="Wilson R.M."/>
            <person name="Miner T."/>
            <person name="Farmer C."/>
            <person name="Delehaunty K."/>
            <person name="Cordes M."/>
            <person name="Minx P."/>
            <person name="Tomlinson C."/>
            <person name="Chen J."/>
            <person name="Wollam A."/>
            <person name="Pepin K.H."/>
            <person name="Bhonagiri V."/>
            <person name="Zhang X."/>
            <person name="Warren W."/>
            <person name="Mitreva M."/>
            <person name="Mardis E.R."/>
            <person name="Wilson R.K."/>
        </authorList>
    </citation>
    <scope>NUCLEOTIDE SEQUENCE [LARGE SCALE GENOMIC DNA]</scope>
    <source>
        <strain evidence="2 3">ATCC 29426</strain>
    </source>
</reference>
<organism evidence="2 3">
    <name type="scientific">Prevotella disiens JCM 6334 = ATCC 29426</name>
    <dbReference type="NCBI Taxonomy" id="1235811"/>
    <lineage>
        <taxon>Bacteria</taxon>
        <taxon>Pseudomonadati</taxon>
        <taxon>Bacteroidota</taxon>
        <taxon>Bacteroidia</taxon>
        <taxon>Bacteroidales</taxon>
        <taxon>Prevotellaceae</taxon>
        <taxon>Prevotella</taxon>
    </lineage>
</organism>
<name>A0ABN0NTR3_9BACT</name>
<dbReference type="EMBL" id="AWUY01000066">
    <property type="protein sequence ID" value="ERJ78671.1"/>
    <property type="molecule type" value="Genomic_DNA"/>
</dbReference>
<keyword evidence="1" id="KW-0812">Transmembrane</keyword>
<protein>
    <submittedName>
        <fullName evidence="2">Uncharacterized protein</fullName>
    </submittedName>
</protein>
<accession>A0ABN0NTR3</accession>
<evidence type="ECO:0000313" key="2">
    <source>
        <dbReference type="EMBL" id="ERJ78671.1"/>
    </source>
</evidence>
<keyword evidence="1" id="KW-1133">Transmembrane helix</keyword>
<keyword evidence="1" id="KW-0472">Membrane</keyword>
<evidence type="ECO:0000256" key="1">
    <source>
        <dbReference type="SAM" id="Phobius"/>
    </source>
</evidence>
<evidence type="ECO:0000313" key="3">
    <source>
        <dbReference type="Proteomes" id="UP000016660"/>
    </source>
</evidence>
<proteinExistence type="predicted"/>